<evidence type="ECO:0000256" key="2">
    <source>
        <dbReference type="PROSITE-ProRule" id="PRU01122"/>
    </source>
</evidence>
<dbReference type="InterPro" id="IPR027417">
    <property type="entry name" value="P-loop_NTPase"/>
</dbReference>
<dbReference type="Pfam" id="PF13654">
    <property type="entry name" value="AAA_32"/>
    <property type="match status" value="1"/>
</dbReference>
<name>A0A0L0WCH3_GOTPU</name>
<comment type="similarity">
    <text evidence="2">Belongs to the peptidase S16 family.</text>
</comment>
<dbReference type="InterPro" id="IPR041699">
    <property type="entry name" value="AAA_32"/>
</dbReference>
<dbReference type="PANTHER" id="PTHR10046">
    <property type="entry name" value="ATP DEPENDENT LON PROTEASE FAMILY MEMBER"/>
    <property type="match status" value="1"/>
</dbReference>
<dbReference type="PATRIC" id="fig|1503.3.peg.2444"/>
<dbReference type="Gene3D" id="3.40.50.300">
    <property type="entry name" value="P-loop containing nucleotide triphosphate hydrolases"/>
    <property type="match status" value="2"/>
</dbReference>
<dbReference type="Pfam" id="PF05362">
    <property type="entry name" value="Lon_C"/>
    <property type="match status" value="1"/>
</dbReference>
<dbReference type="InterPro" id="IPR046843">
    <property type="entry name" value="LonB_AAA-LID"/>
</dbReference>
<keyword evidence="2" id="KW-0720">Serine protease</keyword>
<dbReference type="PRINTS" id="PR00830">
    <property type="entry name" value="ENDOLAPTASE"/>
</dbReference>
<feature type="active site" evidence="2">
    <location>
        <position position="698"/>
    </location>
</feature>
<protein>
    <recommendedName>
        <fullName evidence="2">endopeptidase La</fullName>
        <ecNumber evidence="2">3.4.21.53</ecNumber>
    </recommendedName>
</protein>
<dbReference type="GO" id="GO:0030163">
    <property type="term" value="P:protein catabolic process"/>
    <property type="evidence" value="ECO:0007669"/>
    <property type="project" value="InterPro"/>
</dbReference>
<organism evidence="4 5">
    <name type="scientific">Gottschalkia purinilytica</name>
    <name type="common">Clostridium purinilyticum</name>
    <dbReference type="NCBI Taxonomy" id="1503"/>
    <lineage>
        <taxon>Bacteria</taxon>
        <taxon>Bacillati</taxon>
        <taxon>Bacillota</taxon>
        <taxon>Tissierellia</taxon>
        <taxon>Tissierellales</taxon>
        <taxon>Gottschalkiaceae</taxon>
        <taxon>Gottschalkia</taxon>
    </lineage>
</organism>
<dbReference type="OrthoDB" id="9758568at2"/>
<dbReference type="GO" id="GO:0005524">
    <property type="term" value="F:ATP binding"/>
    <property type="evidence" value="ECO:0007669"/>
    <property type="project" value="InterPro"/>
</dbReference>
<feature type="active site" evidence="2">
    <location>
        <position position="655"/>
    </location>
</feature>
<evidence type="ECO:0000259" key="3">
    <source>
        <dbReference type="PROSITE" id="PS51786"/>
    </source>
</evidence>
<comment type="caution">
    <text evidence="4">The sequence shown here is derived from an EMBL/GenBank/DDBJ whole genome shotgun (WGS) entry which is preliminary data.</text>
</comment>
<keyword evidence="1 2" id="KW-0645">Protease</keyword>
<dbReference type="AlphaFoldDB" id="A0A0L0WCH3"/>
<accession>A0A0L0WCH3</accession>
<proteinExistence type="inferred from homology"/>
<keyword evidence="2 4" id="KW-0378">Hydrolase</keyword>
<keyword evidence="5" id="KW-1185">Reference proteome</keyword>
<dbReference type="GO" id="GO:0004252">
    <property type="term" value="F:serine-type endopeptidase activity"/>
    <property type="evidence" value="ECO:0007669"/>
    <property type="project" value="UniProtKB-UniRule"/>
</dbReference>
<dbReference type="GO" id="GO:0006508">
    <property type="term" value="P:proteolysis"/>
    <property type="evidence" value="ECO:0007669"/>
    <property type="project" value="UniProtKB-KW"/>
</dbReference>
<dbReference type="InterPro" id="IPR046844">
    <property type="entry name" value="Lon-like_helical"/>
</dbReference>
<dbReference type="InterPro" id="IPR008269">
    <property type="entry name" value="Lon_proteolytic"/>
</dbReference>
<gene>
    <name evidence="4" type="ORF">CLPU_4c02140</name>
</gene>
<dbReference type="EMBL" id="LGSS01000004">
    <property type="protein sequence ID" value="KNF09168.1"/>
    <property type="molecule type" value="Genomic_DNA"/>
</dbReference>
<dbReference type="SUPFAM" id="SSF52540">
    <property type="entry name" value="P-loop containing nucleoside triphosphate hydrolases"/>
    <property type="match status" value="1"/>
</dbReference>
<comment type="catalytic activity">
    <reaction evidence="2">
        <text>Hydrolysis of proteins in presence of ATP.</text>
        <dbReference type="EC" id="3.4.21.53"/>
    </reaction>
</comment>
<dbReference type="RefSeq" id="WP_050354737.1">
    <property type="nucleotide sequence ID" value="NZ_LGSS01000004.1"/>
</dbReference>
<dbReference type="GO" id="GO:0004176">
    <property type="term" value="F:ATP-dependent peptidase activity"/>
    <property type="evidence" value="ECO:0007669"/>
    <property type="project" value="UniProtKB-UniRule"/>
</dbReference>
<dbReference type="InterPro" id="IPR014721">
    <property type="entry name" value="Ribsml_uS5_D2-typ_fold_subgr"/>
</dbReference>
<dbReference type="Gene3D" id="1.10.8.60">
    <property type="match status" value="1"/>
</dbReference>
<dbReference type="Pfam" id="PF20436">
    <property type="entry name" value="LonB_AAA-LID"/>
    <property type="match status" value="1"/>
</dbReference>
<evidence type="ECO:0000313" key="5">
    <source>
        <dbReference type="Proteomes" id="UP000037267"/>
    </source>
</evidence>
<dbReference type="EC" id="3.4.21.53" evidence="2"/>
<evidence type="ECO:0000256" key="1">
    <source>
        <dbReference type="ARBA" id="ARBA00022670"/>
    </source>
</evidence>
<dbReference type="PROSITE" id="PS51786">
    <property type="entry name" value="LON_PROTEOLYTIC"/>
    <property type="match status" value="1"/>
</dbReference>
<dbReference type="Pfam" id="PF20437">
    <property type="entry name" value="LonC_helical"/>
    <property type="match status" value="1"/>
</dbReference>
<dbReference type="InterPro" id="IPR020568">
    <property type="entry name" value="Ribosomal_Su5_D2-typ_SF"/>
</dbReference>
<feature type="domain" description="Lon proteolytic" evidence="3">
    <location>
        <begin position="565"/>
        <end position="760"/>
    </location>
</feature>
<reference evidence="5" key="1">
    <citation type="submission" date="2015-07" db="EMBL/GenBank/DDBJ databases">
        <title>Draft genome sequence of the purine-degrading Gottschalkia purinilyticum DSM 1384 (formerly Clostridium purinilyticum).</title>
        <authorList>
            <person name="Poehlein A."/>
            <person name="Schiel-Bengelsdorf B."/>
            <person name="Bengelsdorf F.R."/>
            <person name="Daniel R."/>
            <person name="Duerre P."/>
        </authorList>
    </citation>
    <scope>NUCLEOTIDE SEQUENCE [LARGE SCALE GENOMIC DNA]</scope>
    <source>
        <strain evidence="5">DSM 1384</strain>
    </source>
</reference>
<dbReference type="Proteomes" id="UP000037267">
    <property type="component" value="Unassembled WGS sequence"/>
</dbReference>
<evidence type="ECO:0000313" key="4">
    <source>
        <dbReference type="EMBL" id="KNF09168.1"/>
    </source>
</evidence>
<dbReference type="Gene3D" id="3.30.230.10">
    <property type="match status" value="1"/>
</dbReference>
<sequence length="793" mass="90998">MIYDLKVPASKLKRKCKLSKFKFSNTNDVNPLKDIIGQERGVRALEFGLSIKKKGYNIFVSGISGTGRSSHSYSMASEFASKKETPDDWCYVYNFDKPDSPIALSFKSGDGIIFKKEVEDIIENLKIDFPQIFSSKDYEDKRAIVYNYFKKKIESVICELNETAKEYNFVFKQTEKGLLSIPIVNGELIKDEDIKSLPKEEVTKIKENSNELSKKTLEIVKRLREIEDVLRDKLEELDEEIAFELIYSRFNSLLQKFEDNNKVRNYIIKMQEDIILNLDEFLEDEEEEEELKNILSKNKLLEDFFKRYEVNLFINNVDRQGAPVIKESNPLYYNLLGKVEHINELGALKTDHTKIRPGSIHEANGGYLLIQAKDLITNYVSWEGLKRCLINEESKVENINKDSILAESIKPEPIPLDIKIILIGDYYTYQLLYLYDDEFKELFRIRADFDVEMDRNEENIKKIISFIANHCKEENLRPFHKSAIEEIIEYSSRLADHQKKLTTRFNRIVEIMYEADTWAEFEDVGVVKREHIKKAIDEKYYRNNKYEEKIQHMIEKENIIIDTNTWKVGEINGLAVIDLGEYSFGKPSKITASTFVGKDGIINIEREVSKSGSIHDKGVLILSGYLGEKYATKTPLSLSASITFEQSYDTIEGDSASSTELYALLSSLSGLPINQGIATTGSVNQKGIIQPIGGVNEKIEGFFKICKIKGLTGNEGVIIPYQNIENLMLSDEVIKAVRQGKFSIYAIKTIDEGIEILTGIPYGKKDENEKFPVGTISYFIQRKLNKYAKSDKS</sequence>
<dbReference type="SUPFAM" id="SSF54211">
    <property type="entry name" value="Ribosomal protein S5 domain 2-like"/>
    <property type="match status" value="1"/>
</dbReference>
<dbReference type="InterPro" id="IPR027065">
    <property type="entry name" value="Lon_Prtase"/>
</dbReference>